<dbReference type="NCBIfam" id="TIGR01730">
    <property type="entry name" value="RND_mfp"/>
    <property type="match status" value="1"/>
</dbReference>
<reference evidence="6" key="1">
    <citation type="submission" date="2015-09" db="EMBL/GenBank/DDBJ databases">
        <title>Draft Genome Sequences of Two Novel Amoeba-resistant Intranuclear Bacteria, Candidatus Berkiella cookevillensis and Candidatus Berkiella aquae.</title>
        <authorList>
            <person name="Mehari Y.T."/>
            <person name="Arivett B.A."/>
            <person name="Farone A.L."/>
            <person name="Gunderson J.H."/>
            <person name="Farone M.B."/>
        </authorList>
    </citation>
    <scope>NUCLEOTIDE SEQUENCE [LARGE SCALE GENOMIC DNA]</scope>
    <source>
        <strain evidence="6">HT99</strain>
    </source>
</reference>
<dbReference type="AlphaFoldDB" id="A0A0Q9YTI5"/>
<evidence type="ECO:0000313" key="6">
    <source>
        <dbReference type="EMBL" id="KRG20244.1"/>
    </source>
</evidence>
<dbReference type="InterPro" id="IPR058625">
    <property type="entry name" value="MdtA-like_BSH"/>
</dbReference>
<keyword evidence="3" id="KW-0732">Signal</keyword>
<sequence>MNRNQKYFSINAPLVVFVFLFSFSVFSEDKHNDSPEKNVVILTKEAQETAGIKIDILNPQVIKGSIPVPGEVIPNEKLTNKVTVRVSAQVIKRHVQEGEHVKEGQILATLSSVDMAKVQGDLLLAAQEWQRVKLLGTEAISGKRYTEAQVAYQHAYSTAAAYGLTESEINTLLGSQKPSQAKGDFNLIAPRNGTAFNVNFNEGELIEPGRVLLQVVDEATVWIDAKLPPDLKQPVKIGDAVKISVNSHTLPGRIIQIHHQLDETTRTRSTRIEVANTQDMLHPGQYVNCNIEGSESSPVMALPVSSVLRTADGDWAIYVEVKPDHFQQVEVKVIKITDNQAIIEGVSSGLRVVTNGAFFVHSELNKRGFDAHNH</sequence>
<evidence type="ECO:0000256" key="2">
    <source>
        <dbReference type="ARBA" id="ARBA00022448"/>
    </source>
</evidence>
<dbReference type="GO" id="GO:0060003">
    <property type="term" value="P:copper ion export"/>
    <property type="evidence" value="ECO:0007669"/>
    <property type="project" value="TreeGrafter"/>
</dbReference>
<dbReference type="EMBL" id="LKAJ01000014">
    <property type="protein sequence ID" value="KRG20244.1"/>
    <property type="molecule type" value="Genomic_DNA"/>
</dbReference>
<dbReference type="Pfam" id="PF25954">
    <property type="entry name" value="Beta-barrel_RND_2"/>
    <property type="match status" value="1"/>
</dbReference>
<evidence type="ECO:0000259" key="5">
    <source>
        <dbReference type="Pfam" id="PF25954"/>
    </source>
</evidence>
<dbReference type="SUPFAM" id="SSF111369">
    <property type="entry name" value="HlyD-like secretion proteins"/>
    <property type="match status" value="1"/>
</dbReference>
<reference evidence="7" key="2">
    <citation type="journal article" date="2016" name="Genome Announc.">
        <title>Draft Genome Sequences of Two Novel Amoeba-Resistant Intranuclear Bacteria, 'Candidatus Berkiella cookevillensis' and 'Candidatus Berkiella aquae'.</title>
        <authorList>
            <person name="Mehari Y.T."/>
            <person name="Arivett B.A."/>
            <person name="Farone A.L."/>
            <person name="Gunderson J.H."/>
            <person name="Farone M.B."/>
        </authorList>
    </citation>
    <scope>NUCLEOTIDE SEQUENCE</scope>
    <source>
        <strain evidence="7">HT99</strain>
    </source>
</reference>
<protein>
    <submittedName>
        <fullName evidence="6">Cobalt-zinc-cadmium resistance protein CzcB</fullName>
    </submittedName>
    <submittedName>
        <fullName evidence="7">Efflux RND transporter periplasmic adaptor subunit</fullName>
    </submittedName>
</protein>
<dbReference type="Proteomes" id="UP000051497">
    <property type="component" value="Unassembled WGS sequence"/>
</dbReference>
<feature type="domain" description="CusB-like beta-barrel" evidence="5">
    <location>
        <begin position="220"/>
        <end position="293"/>
    </location>
</feature>
<dbReference type="GO" id="GO:0015679">
    <property type="term" value="P:plasma membrane copper ion transport"/>
    <property type="evidence" value="ECO:0007669"/>
    <property type="project" value="TreeGrafter"/>
</dbReference>
<gene>
    <name evidence="6" type="primary">czcB_1</name>
    <name evidence="7" type="ORF">HT99x_015300</name>
    <name evidence="6" type="ORF">HT99x_02636</name>
</gene>
<dbReference type="GO" id="GO:0022857">
    <property type="term" value="F:transmembrane transporter activity"/>
    <property type="evidence" value="ECO:0007669"/>
    <property type="project" value="InterPro"/>
</dbReference>
<evidence type="ECO:0000313" key="8">
    <source>
        <dbReference type="Proteomes" id="UP000051497"/>
    </source>
</evidence>
<feature type="domain" description="Multidrug resistance protein MdtA-like barrel-sandwich hybrid" evidence="4">
    <location>
        <begin position="81"/>
        <end position="216"/>
    </location>
</feature>
<dbReference type="Gene3D" id="2.40.50.100">
    <property type="match status" value="1"/>
</dbReference>
<dbReference type="RefSeq" id="WP_083482959.1">
    <property type="nucleotide sequence ID" value="NZ_LKAJ02000002.1"/>
</dbReference>
<keyword evidence="8" id="KW-1185">Reference proteome</keyword>
<dbReference type="InterPro" id="IPR058792">
    <property type="entry name" value="Beta-barrel_RND_2"/>
</dbReference>
<dbReference type="Gene3D" id="2.40.30.170">
    <property type="match status" value="1"/>
</dbReference>
<reference evidence="7" key="3">
    <citation type="submission" date="2021-06" db="EMBL/GenBank/DDBJ databases">
        <title>Genomic Description and Analysis of Intracellular Bacteria, Candidatus Berkiella cookevillensis and Candidatus Berkiella aquae.</title>
        <authorList>
            <person name="Kidane D.T."/>
            <person name="Mehari Y.T."/>
            <person name="Rice F.C."/>
            <person name="Arivett B.A."/>
            <person name="Farone A.L."/>
            <person name="Berk S.G."/>
            <person name="Farone M.B."/>
        </authorList>
    </citation>
    <scope>NUCLEOTIDE SEQUENCE</scope>
    <source>
        <strain evidence="7">HT99</strain>
    </source>
</reference>
<feature type="chain" id="PRO_5043129843" evidence="3">
    <location>
        <begin position="28"/>
        <end position="374"/>
    </location>
</feature>
<comment type="similarity">
    <text evidence="1">Belongs to the membrane fusion protein (MFP) (TC 8.A.1) family.</text>
</comment>
<organism evidence="6">
    <name type="scientific">Candidatus Berkiella aquae</name>
    <dbReference type="NCBI Taxonomy" id="295108"/>
    <lineage>
        <taxon>Bacteria</taxon>
        <taxon>Pseudomonadati</taxon>
        <taxon>Pseudomonadota</taxon>
        <taxon>Gammaproteobacteria</taxon>
        <taxon>Candidatus Berkiellales</taxon>
        <taxon>Candidatus Berkiellaceae</taxon>
        <taxon>Candidatus Berkiella</taxon>
    </lineage>
</organism>
<feature type="signal peptide" evidence="3">
    <location>
        <begin position="1"/>
        <end position="27"/>
    </location>
</feature>
<dbReference type="GO" id="GO:0046914">
    <property type="term" value="F:transition metal ion binding"/>
    <property type="evidence" value="ECO:0007669"/>
    <property type="project" value="TreeGrafter"/>
</dbReference>
<proteinExistence type="inferred from homology"/>
<name>A0A0Q9YTI5_9GAMM</name>
<evidence type="ECO:0000259" key="4">
    <source>
        <dbReference type="Pfam" id="PF25917"/>
    </source>
</evidence>
<dbReference type="GO" id="GO:0016020">
    <property type="term" value="C:membrane"/>
    <property type="evidence" value="ECO:0007669"/>
    <property type="project" value="InterPro"/>
</dbReference>
<comment type="caution">
    <text evidence="6">The sequence shown here is derived from an EMBL/GenBank/DDBJ whole genome shotgun (WGS) entry which is preliminary data.</text>
</comment>
<dbReference type="InterPro" id="IPR051909">
    <property type="entry name" value="MFP_Cation_Efflux"/>
</dbReference>
<dbReference type="GO" id="GO:0030288">
    <property type="term" value="C:outer membrane-bounded periplasmic space"/>
    <property type="evidence" value="ECO:0007669"/>
    <property type="project" value="TreeGrafter"/>
</dbReference>
<dbReference type="STRING" id="295108.HT99x_02636"/>
<evidence type="ECO:0000256" key="3">
    <source>
        <dbReference type="SAM" id="SignalP"/>
    </source>
</evidence>
<dbReference type="PANTHER" id="PTHR30097:SF15">
    <property type="entry name" value="CATION EFFLUX SYSTEM PROTEIN CUSB"/>
    <property type="match status" value="1"/>
</dbReference>
<dbReference type="PANTHER" id="PTHR30097">
    <property type="entry name" value="CATION EFFLUX SYSTEM PROTEIN CUSB"/>
    <property type="match status" value="1"/>
</dbReference>
<dbReference type="EMBL" id="LKAJ02000002">
    <property type="protein sequence ID" value="MCS5712804.1"/>
    <property type="molecule type" value="Genomic_DNA"/>
</dbReference>
<dbReference type="Pfam" id="PF25917">
    <property type="entry name" value="BSH_RND"/>
    <property type="match status" value="1"/>
</dbReference>
<accession>A0A0Q9YTI5</accession>
<keyword evidence="2" id="KW-0813">Transport</keyword>
<evidence type="ECO:0000256" key="1">
    <source>
        <dbReference type="ARBA" id="ARBA00009477"/>
    </source>
</evidence>
<dbReference type="Gene3D" id="2.40.420.20">
    <property type="match status" value="1"/>
</dbReference>
<dbReference type="OrthoDB" id="9806939at2"/>
<evidence type="ECO:0000313" key="7">
    <source>
        <dbReference type="EMBL" id="MCS5712804.1"/>
    </source>
</evidence>
<dbReference type="InterPro" id="IPR006143">
    <property type="entry name" value="RND_pump_MFP"/>
</dbReference>